<evidence type="ECO:0000313" key="2">
    <source>
        <dbReference type="Proteomes" id="UP000518315"/>
    </source>
</evidence>
<evidence type="ECO:0000313" key="1">
    <source>
        <dbReference type="EMBL" id="MBB3136648.1"/>
    </source>
</evidence>
<protein>
    <submittedName>
        <fullName evidence="1">Histidinol dehydrogenase</fullName>
    </submittedName>
</protein>
<dbReference type="EMBL" id="JACHXH010000016">
    <property type="protein sequence ID" value="MBB3136648.1"/>
    <property type="molecule type" value="Genomic_DNA"/>
</dbReference>
<dbReference type="Proteomes" id="UP000518315">
    <property type="component" value="Unassembled WGS sequence"/>
</dbReference>
<proteinExistence type="predicted"/>
<reference evidence="1 2" key="1">
    <citation type="submission" date="2020-08" db="EMBL/GenBank/DDBJ databases">
        <title>Genomic Encyclopedia of Type Strains, Phase III (KMG-III): the genomes of soil and plant-associated and newly described type strains.</title>
        <authorList>
            <person name="Whitman W."/>
        </authorList>
    </citation>
    <scope>NUCLEOTIDE SEQUENCE [LARGE SCALE GENOMIC DNA]</scope>
    <source>
        <strain evidence="1 2">CECT 4113</strain>
    </source>
</reference>
<dbReference type="AlphaFoldDB" id="A0A7W5BRD8"/>
<organism evidence="1 2">
    <name type="scientific">Rhizobium pisi</name>
    <dbReference type="NCBI Taxonomy" id="574561"/>
    <lineage>
        <taxon>Bacteria</taxon>
        <taxon>Pseudomonadati</taxon>
        <taxon>Pseudomonadota</taxon>
        <taxon>Alphaproteobacteria</taxon>
        <taxon>Hyphomicrobiales</taxon>
        <taxon>Rhizobiaceae</taxon>
        <taxon>Rhizobium/Agrobacterium group</taxon>
        <taxon>Rhizobium</taxon>
    </lineage>
</organism>
<gene>
    <name evidence="1" type="ORF">FHS26_004405</name>
</gene>
<keyword evidence="2" id="KW-1185">Reference proteome</keyword>
<name>A0A7W5BRD8_9HYPH</name>
<comment type="caution">
    <text evidence="1">The sequence shown here is derived from an EMBL/GenBank/DDBJ whole genome shotgun (WGS) entry which is preliminary data.</text>
</comment>
<accession>A0A7W5BRD8</accession>
<dbReference type="Gene3D" id="3.40.50.1980">
    <property type="entry name" value="Nitrogenase molybdenum iron protein domain"/>
    <property type="match status" value="1"/>
</dbReference>
<sequence>MIAYSDYIATDHLQVHTHHPKTTAEKLCDYGSIFIGGLASVYGLP</sequence>